<evidence type="ECO:0000313" key="3">
    <source>
        <dbReference type="EMBL" id="KAK7362741.1"/>
    </source>
</evidence>
<feature type="region of interest" description="Disordered" evidence="1">
    <location>
        <begin position="38"/>
        <end position="68"/>
    </location>
</feature>
<evidence type="ECO:0000256" key="1">
    <source>
        <dbReference type="SAM" id="MobiDB-lite"/>
    </source>
</evidence>
<keyword evidence="2" id="KW-0732">Signal</keyword>
<comment type="caution">
    <text evidence="3">The sequence shown here is derived from an EMBL/GenBank/DDBJ whole genome shotgun (WGS) entry which is preliminary data.</text>
</comment>
<feature type="signal peptide" evidence="2">
    <location>
        <begin position="1"/>
        <end position="23"/>
    </location>
</feature>
<feature type="chain" id="PRO_5042912958" evidence="2">
    <location>
        <begin position="24"/>
        <end position="68"/>
    </location>
</feature>
<dbReference type="AlphaFoldDB" id="A0AAN9MZB5"/>
<gene>
    <name evidence="3" type="ORF">VNO77_04862</name>
</gene>
<protein>
    <submittedName>
        <fullName evidence="3">Uncharacterized protein</fullName>
    </submittedName>
</protein>
<dbReference type="Proteomes" id="UP001367508">
    <property type="component" value="Unassembled WGS sequence"/>
</dbReference>
<evidence type="ECO:0000313" key="4">
    <source>
        <dbReference type="Proteomes" id="UP001367508"/>
    </source>
</evidence>
<accession>A0AAN9MZB5</accession>
<proteinExistence type="predicted"/>
<reference evidence="3 4" key="1">
    <citation type="submission" date="2024-01" db="EMBL/GenBank/DDBJ databases">
        <title>The genomes of 5 underutilized Papilionoideae crops provide insights into root nodulation and disease resistanc.</title>
        <authorList>
            <person name="Jiang F."/>
        </authorList>
    </citation>
    <scope>NUCLEOTIDE SEQUENCE [LARGE SCALE GENOMIC DNA]</scope>
    <source>
        <strain evidence="3">LVBAO_FW01</strain>
        <tissue evidence="3">Leaves</tissue>
    </source>
</reference>
<organism evidence="3 4">
    <name type="scientific">Canavalia gladiata</name>
    <name type="common">Sword bean</name>
    <name type="synonym">Dolichos gladiatus</name>
    <dbReference type="NCBI Taxonomy" id="3824"/>
    <lineage>
        <taxon>Eukaryota</taxon>
        <taxon>Viridiplantae</taxon>
        <taxon>Streptophyta</taxon>
        <taxon>Embryophyta</taxon>
        <taxon>Tracheophyta</taxon>
        <taxon>Spermatophyta</taxon>
        <taxon>Magnoliopsida</taxon>
        <taxon>eudicotyledons</taxon>
        <taxon>Gunneridae</taxon>
        <taxon>Pentapetalae</taxon>
        <taxon>rosids</taxon>
        <taxon>fabids</taxon>
        <taxon>Fabales</taxon>
        <taxon>Fabaceae</taxon>
        <taxon>Papilionoideae</taxon>
        <taxon>50 kb inversion clade</taxon>
        <taxon>NPAAA clade</taxon>
        <taxon>indigoferoid/millettioid clade</taxon>
        <taxon>Phaseoleae</taxon>
        <taxon>Canavalia</taxon>
    </lineage>
</organism>
<sequence length="68" mass="7404">MAWLTRFLGCICLVLVLSAGGETRPLNPTMVRNMLGTSNSTHIQPIAEEGGQHYQQRLSPGGPDAHHH</sequence>
<name>A0AAN9MZB5_CANGL</name>
<keyword evidence="4" id="KW-1185">Reference proteome</keyword>
<evidence type="ECO:0000256" key="2">
    <source>
        <dbReference type="SAM" id="SignalP"/>
    </source>
</evidence>
<dbReference type="EMBL" id="JAYMYQ010000001">
    <property type="protein sequence ID" value="KAK7362741.1"/>
    <property type="molecule type" value="Genomic_DNA"/>
</dbReference>